<reference evidence="1" key="1">
    <citation type="journal article" date="2023" name="Science">
        <title>Genome structures resolve the early diversification of teleost fishes.</title>
        <authorList>
            <person name="Parey E."/>
            <person name="Louis A."/>
            <person name="Montfort J."/>
            <person name="Bouchez O."/>
            <person name="Roques C."/>
            <person name="Iampietro C."/>
            <person name="Lluch J."/>
            <person name="Castinel A."/>
            <person name="Donnadieu C."/>
            <person name="Desvignes T."/>
            <person name="Floi Bucao C."/>
            <person name="Jouanno E."/>
            <person name="Wen M."/>
            <person name="Mejri S."/>
            <person name="Dirks R."/>
            <person name="Jansen H."/>
            <person name="Henkel C."/>
            <person name="Chen W.J."/>
            <person name="Zahm M."/>
            <person name="Cabau C."/>
            <person name="Klopp C."/>
            <person name="Thompson A.W."/>
            <person name="Robinson-Rechavi M."/>
            <person name="Braasch I."/>
            <person name="Lecointre G."/>
            <person name="Bobe J."/>
            <person name="Postlethwait J.H."/>
            <person name="Berthelot C."/>
            <person name="Roest Crollius H."/>
            <person name="Guiguen Y."/>
        </authorList>
    </citation>
    <scope>NUCLEOTIDE SEQUENCE</scope>
    <source>
        <strain evidence="1">NC1722</strain>
    </source>
</reference>
<protein>
    <submittedName>
        <fullName evidence="1">Uncharacterized protein</fullName>
    </submittedName>
</protein>
<evidence type="ECO:0000313" key="2">
    <source>
        <dbReference type="Proteomes" id="UP001221898"/>
    </source>
</evidence>
<evidence type="ECO:0000313" key="1">
    <source>
        <dbReference type="EMBL" id="KAJ8398246.1"/>
    </source>
</evidence>
<dbReference type="EMBL" id="JAINUG010000091">
    <property type="protein sequence ID" value="KAJ8398246.1"/>
    <property type="molecule type" value="Genomic_DNA"/>
</dbReference>
<proteinExistence type="predicted"/>
<organism evidence="1 2">
    <name type="scientific">Aldrovandia affinis</name>
    <dbReference type="NCBI Taxonomy" id="143900"/>
    <lineage>
        <taxon>Eukaryota</taxon>
        <taxon>Metazoa</taxon>
        <taxon>Chordata</taxon>
        <taxon>Craniata</taxon>
        <taxon>Vertebrata</taxon>
        <taxon>Euteleostomi</taxon>
        <taxon>Actinopterygii</taxon>
        <taxon>Neopterygii</taxon>
        <taxon>Teleostei</taxon>
        <taxon>Notacanthiformes</taxon>
        <taxon>Halosauridae</taxon>
        <taxon>Aldrovandia</taxon>
    </lineage>
</organism>
<sequence length="105" mass="11819">MARVRDVMVRTHPALARSDLRAARETELSRLPFPALSSDVMLQVKICGQRQSSQAPLWKLPSCLCVSHTASSDLMLHTHWVAGAVCVSRSEPDDIILFCFREQER</sequence>
<comment type="caution">
    <text evidence="1">The sequence shown here is derived from an EMBL/GenBank/DDBJ whole genome shotgun (WGS) entry which is preliminary data.</text>
</comment>
<gene>
    <name evidence="1" type="ORF">AAFF_G00428160</name>
</gene>
<accession>A0AAD7WIG8</accession>
<keyword evidence="2" id="KW-1185">Reference proteome</keyword>
<name>A0AAD7WIG8_9TELE</name>
<dbReference type="AlphaFoldDB" id="A0AAD7WIG8"/>
<dbReference type="Proteomes" id="UP001221898">
    <property type="component" value="Unassembled WGS sequence"/>
</dbReference>